<keyword evidence="2" id="KW-1185">Reference proteome</keyword>
<keyword evidence="1" id="KW-0614">Plasmid</keyword>
<dbReference type="EMBL" id="CP118109">
    <property type="protein sequence ID" value="WDI05113.1"/>
    <property type="molecule type" value="Genomic_DNA"/>
</dbReference>
<evidence type="ECO:0000313" key="2">
    <source>
        <dbReference type="Proteomes" id="UP001221519"/>
    </source>
</evidence>
<evidence type="ECO:0000313" key="1">
    <source>
        <dbReference type="EMBL" id="WDI05113.1"/>
    </source>
</evidence>
<name>A0ABY7XHN4_9BACL</name>
<gene>
    <name evidence="1" type="ORF">PUW25_26445</name>
</gene>
<geneLocation type="plasmid" evidence="1 2">
    <name>unnamed1</name>
</geneLocation>
<protein>
    <submittedName>
        <fullName evidence="1">Uncharacterized protein</fullName>
    </submittedName>
</protein>
<organism evidence="1 2">
    <name type="scientific">Paenibacillus urinalis</name>
    <dbReference type="NCBI Taxonomy" id="521520"/>
    <lineage>
        <taxon>Bacteria</taxon>
        <taxon>Bacillati</taxon>
        <taxon>Bacillota</taxon>
        <taxon>Bacilli</taxon>
        <taxon>Bacillales</taxon>
        <taxon>Paenibacillaceae</taxon>
        <taxon>Paenibacillus</taxon>
    </lineage>
</organism>
<accession>A0ABY7XHN4</accession>
<sequence>MAIHRIRVEQVRSQDPEQSSLAEQLNGIGKPYYEFVTPQSGQKDIPVGKPYQPGDGELLVFLNGQKAVPTVDPVLFNGDYVEFDQNTIRFLEPLVDGDIVELRMAGKGQGVAYVVDHFHAYREKPIGVIDGVNKIFFLSRTPRDNTELVFLNGILRDRGEEEDYVIEGNKITMVEAPPINAKILVNYDLLYVNA</sequence>
<dbReference type="RefSeq" id="WP_274338706.1">
    <property type="nucleotide sequence ID" value="NZ_CP118109.1"/>
</dbReference>
<proteinExistence type="predicted"/>
<dbReference type="Proteomes" id="UP001221519">
    <property type="component" value="Plasmid unnamed1"/>
</dbReference>
<reference evidence="1 2" key="1">
    <citation type="submission" date="2023-02" db="EMBL/GenBank/DDBJ databases">
        <title>Pathogen: clinical or host-associated sample.</title>
        <authorList>
            <person name="Hergert J."/>
            <person name="Casey R."/>
            <person name="Wagner J."/>
            <person name="Young E.L."/>
            <person name="Oakeson K.F."/>
        </authorList>
    </citation>
    <scope>NUCLEOTIDE SEQUENCE [LARGE SCALE GENOMIC DNA]</scope>
    <source>
        <strain evidence="1 2">2022CK-00829</strain>
        <plasmid evidence="1 2">unnamed1</plasmid>
    </source>
</reference>